<dbReference type="Pfam" id="PF07238">
    <property type="entry name" value="PilZ"/>
    <property type="match status" value="2"/>
</dbReference>
<dbReference type="GO" id="GO:0035438">
    <property type="term" value="F:cyclic-di-GMP binding"/>
    <property type="evidence" value="ECO:0007669"/>
    <property type="project" value="InterPro"/>
</dbReference>
<dbReference type="AlphaFoldDB" id="A0A0F9W4F2"/>
<evidence type="ECO:0000259" key="1">
    <source>
        <dbReference type="Pfam" id="PF07238"/>
    </source>
</evidence>
<feature type="domain" description="PilZ" evidence="1">
    <location>
        <begin position="14"/>
        <end position="103"/>
    </location>
</feature>
<sequence>MQAQAQARQTGSDERRRFNRVDVNLLGRFMREDRTEYPCRAENMSPGDVAITTAVHPSKDERIIVYIDHIGRLEGTVVRVFDGGFVLMLNSSERKREKLAAQLTWFANRHELDLPEDRRHERVEPQNPFVDVVLEDGRRYQTRIIDLSLSGAAVTSSVRPAIGSRITLGTTKGRVVRHLEEGFAIEFAAMQSRETIERSML</sequence>
<dbReference type="Gene3D" id="2.40.10.220">
    <property type="entry name" value="predicted glycosyltransferase like domains"/>
    <property type="match status" value="2"/>
</dbReference>
<reference evidence="2" key="1">
    <citation type="journal article" date="2015" name="Nature">
        <title>Complex archaea that bridge the gap between prokaryotes and eukaryotes.</title>
        <authorList>
            <person name="Spang A."/>
            <person name="Saw J.H."/>
            <person name="Jorgensen S.L."/>
            <person name="Zaremba-Niedzwiedzka K."/>
            <person name="Martijn J."/>
            <person name="Lind A.E."/>
            <person name="van Eijk R."/>
            <person name="Schleper C."/>
            <person name="Guy L."/>
            <person name="Ettema T.J."/>
        </authorList>
    </citation>
    <scope>NUCLEOTIDE SEQUENCE</scope>
</reference>
<accession>A0A0F9W4F2</accession>
<evidence type="ECO:0000313" key="2">
    <source>
        <dbReference type="EMBL" id="KKN80531.1"/>
    </source>
</evidence>
<organism evidence="2">
    <name type="scientific">marine sediment metagenome</name>
    <dbReference type="NCBI Taxonomy" id="412755"/>
    <lineage>
        <taxon>unclassified sequences</taxon>
        <taxon>metagenomes</taxon>
        <taxon>ecological metagenomes</taxon>
    </lineage>
</organism>
<dbReference type="InterPro" id="IPR009875">
    <property type="entry name" value="PilZ_domain"/>
</dbReference>
<gene>
    <name evidence="2" type="ORF">LCGC14_0328510</name>
</gene>
<dbReference type="EMBL" id="LAZR01000229">
    <property type="protein sequence ID" value="KKN80531.1"/>
    <property type="molecule type" value="Genomic_DNA"/>
</dbReference>
<proteinExistence type="predicted"/>
<dbReference type="SUPFAM" id="SSF141371">
    <property type="entry name" value="PilZ domain-like"/>
    <property type="match status" value="2"/>
</dbReference>
<name>A0A0F9W4F2_9ZZZZ</name>
<protein>
    <recommendedName>
        <fullName evidence="1">PilZ domain-containing protein</fullName>
    </recommendedName>
</protein>
<feature type="domain" description="PilZ" evidence="1">
    <location>
        <begin position="117"/>
        <end position="198"/>
    </location>
</feature>
<comment type="caution">
    <text evidence="2">The sequence shown here is derived from an EMBL/GenBank/DDBJ whole genome shotgun (WGS) entry which is preliminary data.</text>
</comment>